<dbReference type="Pfam" id="PF13403">
    <property type="entry name" value="Hint_2"/>
    <property type="match status" value="1"/>
</dbReference>
<gene>
    <name evidence="2" type="ORF">SAMN05421538_102536</name>
</gene>
<dbReference type="InterPro" id="IPR028992">
    <property type="entry name" value="Hedgehog/Intein_dom"/>
</dbReference>
<dbReference type="Gene3D" id="2.170.16.10">
    <property type="entry name" value="Hedgehog/Intein (Hint) domain"/>
    <property type="match status" value="1"/>
</dbReference>
<sequence length="381" mass="41773">MAYRILAYTFDDRVNTADGRPPFYNESEISFADASETEIYLDADGNRFKQVIKSHPLGQRLLVDATIGETDLPEGTVLSFKMPNGSKIKDPTTQKSYVVLIAGTATTNKQGPDILNDYRTVFVFPSDPDDTQPFDPTKSYKQVGIATSSSYYLPATEIPTSYLKTPCFVAGTLIDTARGPRPVETLRAGDLVVTRDRGVRPLCWAGRRMLSAQHLRLAPHLRPVRIRAGALGPGLPARDLFVSPQHRVLLRSALAARHCGAAEVLVAALHLCSLRGVRQHDPPDGVAYHHLLFDRHEIVRSNGCWSESLYTGPQAMLSLSPQARQEIAALYPHLIAPGAEIRPGARPFLAGRQGRDIAQAHRRTGAPLFSAAETKDPRIPA</sequence>
<evidence type="ECO:0000259" key="1">
    <source>
        <dbReference type="Pfam" id="PF13403"/>
    </source>
</evidence>
<dbReference type="EMBL" id="FNAH01000002">
    <property type="protein sequence ID" value="SDD83172.1"/>
    <property type="molecule type" value="Genomic_DNA"/>
</dbReference>
<dbReference type="SUPFAM" id="SSF51294">
    <property type="entry name" value="Hedgehog/intein (Hint) domain"/>
    <property type="match status" value="1"/>
</dbReference>
<evidence type="ECO:0000313" key="3">
    <source>
        <dbReference type="Proteomes" id="UP000199344"/>
    </source>
</evidence>
<evidence type="ECO:0000313" key="2">
    <source>
        <dbReference type="EMBL" id="SDD83172.1"/>
    </source>
</evidence>
<accession>A0A1G6XYQ9</accession>
<reference evidence="2 3" key="1">
    <citation type="submission" date="2016-10" db="EMBL/GenBank/DDBJ databases">
        <authorList>
            <person name="de Groot N.N."/>
        </authorList>
    </citation>
    <scope>NUCLEOTIDE SEQUENCE [LARGE SCALE GENOMIC DNA]</scope>
    <source>
        <strain evidence="2 3">DSM 22220</strain>
    </source>
</reference>
<name>A0A1G6XYQ9_9RHOB</name>
<feature type="domain" description="Hedgehog/Intein (Hint)" evidence="1">
    <location>
        <begin position="166"/>
        <end position="312"/>
    </location>
</feature>
<protein>
    <submittedName>
        <fullName evidence="2">Hint domain-containing protein</fullName>
    </submittedName>
</protein>
<proteinExistence type="predicted"/>
<dbReference type="STRING" id="591205.SAMN05421538_102536"/>
<organism evidence="2 3">
    <name type="scientific">Paracoccus isoporae</name>
    <dbReference type="NCBI Taxonomy" id="591205"/>
    <lineage>
        <taxon>Bacteria</taxon>
        <taxon>Pseudomonadati</taxon>
        <taxon>Pseudomonadota</taxon>
        <taxon>Alphaproteobacteria</taxon>
        <taxon>Rhodobacterales</taxon>
        <taxon>Paracoccaceae</taxon>
        <taxon>Paracoccus</taxon>
    </lineage>
</organism>
<dbReference type="AlphaFoldDB" id="A0A1G6XYQ9"/>
<dbReference type="OrthoDB" id="6305173at2"/>
<dbReference type="InterPro" id="IPR036844">
    <property type="entry name" value="Hint_dom_sf"/>
</dbReference>
<keyword evidence="3" id="KW-1185">Reference proteome</keyword>
<dbReference type="Proteomes" id="UP000199344">
    <property type="component" value="Unassembled WGS sequence"/>
</dbReference>